<reference evidence="2" key="1">
    <citation type="submission" date="2020-05" db="EMBL/GenBank/DDBJ databases">
        <authorList>
            <person name="Chiriac C."/>
            <person name="Salcher M."/>
            <person name="Ghai R."/>
            <person name="Kavagutti S V."/>
        </authorList>
    </citation>
    <scope>NUCLEOTIDE SEQUENCE</scope>
</reference>
<organism evidence="2">
    <name type="scientific">freshwater metagenome</name>
    <dbReference type="NCBI Taxonomy" id="449393"/>
    <lineage>
        <taxon>unclassified sequences</taxon>
        <taxon>metagenomes</taxon>
        <taxon>ecological metagenomes</taxon>
    </lineage>
</organism>
<protein>
    <submittedName>
        <fullName evidence="2">Unannotated protein</fullName>
    </submittedName>
</protein>
<dbReference type="InterPro" id="IPR017853">
    <property type="entry name" value="GH"/>
</dbReference>
<name>A0A6J6QA09_9ZZZZ</name>
<accession>A0A6J6QA09</accession>
<sequence length="406" mass="42770">MRRAVTAALVSLAVLAGSAAVAPSANAVVIDDTSFGMHVPNISTGGDPGVNYGAIRLWDSGVSWGLVQQTAKKYWWNGLDASIANANKQGASILYVLGSTPKWAAKNTKQGTYPNKGAASMPSSSKIWKDWVTSVVKRYGASIDAYQIWNEANLSTFWQGTPDEMADLTKQAYTIIRKYDPTAKVVAASSTVRLTSAFNKFFPAYLKGLKKRGWPVDVFSVHLYPAGTGTPATRAGYITTVQAALAKAGAPARPLWDTEINYGLAGPGSVPHVTIVGDDAAAWVSQTYLDDVRLGVQRAYWYYWYAPTTLLGINMIDGSAPAIGYQNTYNWLVGGDVNCSTAAVNICSINKAGVISTVAWASTGSGAFTVPAGATVQTTAAGVTTPVVAGSPVTIGIMPTWFGAAS</sequence>
<dbReference type="Gene3D" id="3.20.20.80">
    <property type="entry name" value="Glycosidases"/>
    <property type="match status" value="1"/>
</dbReference>
<dbReference type="GO" id="GO:0004553">
    <property type="term" value="F:hydrolase activity, hydrolyzing O-glycosyl compounds"/>
    <property type="evidence" value="ECO:0007669"/>
    <property type="project" value="TreeGrafter"/>
</dbReference>
<dbReference type="InterPro" id="IPR051923">
    <property type="entry name" value="Glycosyl_Hydrolase_39"/>
</dbReference>
<feature type="domain" description="Asl1-like glycosyl hydrolase catalytic" evidence="1">
    <location>
        <begin position="116"/>
        <end position="287"/>
    </location>
</feature>
<dbReference type="InterPro" id="IPR024655">
    <property type="entry name" value="Asl1_glyco_hydro_catalytic"/>
</dbReference>
<dbReference type="PANTHER" id="PTHR12631">
    <property type="entry name" value="ALPHA-L-IDURONIDASE"/>
    <property type="match status" value="1"/>
</dbReference>
<evidence type="ECO:0000313" key="2">
    <source>
        <dbReference type="EMBL" id="CAB4706293.1"/>
    </source>
</evidence>
<dbReference type="EMBL" id="CAEZXZ010000100">
    <property type="protein sequence ID" value="CAB4706293.1"/>
    <property type="molecule type" value="Genomic_DNA"/>
</dbReference>
<dbReference type="PANTHER" id="PTHR12631:SF10">
    <property type="entry name" value="BETA-XYLOSIDASE-LIKE PROTEIN-RELATED"/>
    <property type="match status" value="1"/>
</dbReference>
<evidence type="ECO:0000259" key="1">
    <source>
        <dbReference type="Pfam" id="PF11790"/>
    </source>
</evidence>
<gene>
    <name evidence="2" type="ORF">UFOPK2625_00759</name>
</gene>
<dbReference type="Pfam" id="PF11790">
    <property type="entry name" value="Glyco_hydro_cc"/>
    <property type="match status" value="1"/>
</dbReference>
<dbReference type="SUPFAM" id="SSF51445">
    <property type="entry name" value="(Trans)glycosidases"/>
    <property type="match status" value="1"/>
</dbReference>
<dbReference type="AlphaFoldDB" id="A0A6J6QA09"/>
<proteinExistence type="predicted"/>